<feature type="binding site" evidence="13">
    <location>
        <position position="194"/>
    </location>
    <ligand>
        <name>Zn(2+)</name>
        <dbReference type="ChEBI" id="CHEBI:29105"/>
        <label>1</label>
    </ligand>
</feature>
<dbReference type="InterPro" id="IPR004843">
    <property type="entry name" value="Calcineurin-like_PHP"/>
</dbReference>
<evidence type="ECO:0000256" key="4">
    <source>
        <dbReference type="ARBA" id="ARBA00022723"/>
    </source>
</evidence>
<feature type="disulfide bond" evidence="14">
    <location>
        <begin position="213"/>
        <end position="236"/>
    </location>
</feature>
<keyword evidence="7 13" id="KW-0862">Zinc</keyword>
<feature type="disulfide bond" evidence="14">
    <location>
        <begin position="108"/>
        <end position="119"/>
    </location>
</feature>
<dbReference type="InterPro" id="IPR041805">
    <property type="entry name" value="ASMase/PPN1_MPP"/>
</dbReference>
<dbReference type="SUPFAM" id="SSF56300">
    <property type="entry name" value="Metallo-dependent phosphatases"/>
    <property type="match status" value="1"/>
</dbReference>
<evidence type="ECO:0000256" key="13">
    <source>
        <dbReference type="PIRSR" id="PIRSR000948-1"/>
    </source>
</evidence>
<evidence type="ECO:0000256" key="9">
    <source>
        <dbReference type="ARBA" id="ARBA00023180"/>
    </source>
</evidence>
<evidence type="ECO:0000256" key="5">
    <source>
        <dbReference type="ARBA" id="ARBA00022729"/>
    </source>
</evidence>
<feature type="binding site" evidence="13">
    <location>
        <position position="264"/>
    </location>
    <ligand>
        <name>Zn(2+)</name>
        <dbReference type="ChEBI" id="CHEBI:29105"/>
        <label>2</label>
    </ligand>
</feature>
<dbReference type="InterPro" id="IPR029052">
    <property type="entry name" value="Metallo-depent_PP-like"/>
</dbReference>
<feature type="binding site" evidence="13">
    <location>
        <position position="264"/>
    </location>
    <ligand>
        <name>Zn(2+)</name>
        <dbReference type="ChEBI" id="CHEBI:29105"/>
        <label>1</label>
    </ligand>
</feature>
<evidence type="ECO:0000256" key="8">
    <source>
        <dbReference type="ARBA" id="ARBA00023157"/>
    </source>
</evidence>
<comment type="similarity">
    <text evidence="2 12">Belongs to the acid sphingomyelinase family.</text>
</comment>
<name>A0A8J5CTW9_CHIOP</name>
<feature type="disulfide bond" evidence="14">
    <location>
        <begin position="585"/>
        <end position="589"/>
    </location>
</feature>
<feature type="binding site" evidence="13">
    <location>
        <position position="421"/>
    </location>
    <ligand>
        <name>Zn(2+)</name>
        <dbReference type="ChEBI" id="CHEBI:29105"/>
        <label>2</label>
    </ligand>
</feature>
<dbReference type="PIRSF" id="PIRSF000948">
    <property type="entry name" value="Sphingomy_PDE"/>
    <property type="match status" value="1"/>
</dbReference>
<feature type="disulfide bond" evidence="14">
    <location>
        <begin position="77"/>
        <end position="153"/>
    </location>
</feature>
<dbReference type="EC" id="3.1.4.12" evidence="12"/>
<gene>
    <name evidence="17" type="primary">Smpd1_2</name>
    <name evidence="17" type="ORF">GWK47_048736</name>
</gene>
<dbReference type="GO" id="GO:0006685">
    <property type="term" value="P:sphingomyelin catabolic process"/>
    <property type="evidence" value="ECO:0007669"/>
    <property type="project" value="UniProtKB-UniRule"/>
</dbReference>
<evidence type="ECO:0000256" key="7">
    <source>
        <dbReference type="ARBA" id="ARBA00022833"/>
    </source>
</evidence>
<keyword evidence="10 12" id="KW-0326">Glycosidase</keyword>
<keyword evidence="8 14" id="KW-1015">Disulfide bond</keyword>
<keyword evidence="9" id="KW-0325">Glycoprotein</keyword>
<dbReference type="GO" id="GO:0005764">
    <property type="term" value="C:lysosome"/>
    <property type="evidence" value="ECO:0007669"/>
    <property type="project" value="TreeGrafter"/>
</dbReference>
<dbReference type="InterPro" id="IPR008139">
    <property type="entry name" value="SaposinB_dom"/>
</dbReference>
<dbReference type="OrthoDB" id="282973at2759"/>
<sequence length="631" mass="69573">MLSYLCHCPCWGLKAEVTQQSPVMASTLVCRSVLILLVVWLELSVATPAVPPGKELLARHLFAFIPRHLKPSVSVTCLECRSALGALELWIATGATVEDVENFAINECITLNLFPEDVCFGMVKLCGSEVVYVLKTSKYSHDTMCGWMFGLDCQATELDPWSVEIPDGKPEPNHPEPQQPTPSVKKILHLSDLHVDLLYNEGSATVCEHPYCCRHAFGAPGPGVPAAGHWGSIAYCDLPLHTLEDLLAQAAAITTPDLVYMTGDLPPHDVWAQNRATNLLAIEVTMDLIKKYFPGIPVVNTLGNHASAPVNRFLQYFNVSSFVVPAAYADGWSMSWLYNNVADEWSEWLPESALADVQRGGFFHYSPVPGLRVVSLNMNFCNTDNWWLLINNEDPVGQLQWLVETLAAAEAAGEAVHILGHIPSGKGDCDHTWSHVFNQIVYRYESTIRGLFFGHTHGDSWSVFYDQDNYTRPVAVSFISPAGTTGTNHHPAFKFFEVDAGHEDATWVVLDATAYSTNLTEANMEGGSPVYNVRYSSKDSYGVPSLTPASMHDLVLNMVTEEGLYERYSWNVNNNIAEIPPTGSCDAACLKRELCGLVTSDSSDQTACHNLRNYIDSVTASKKLFLEHLAL</sequence>
<keyword evidence="18" id="KW-1185">Reference proteome</keyword>
<evidence type="ECO:0000313" key="18">
    <source>
        <dbReference type="Proteomes" id="UP000770661"/>
    </source>
</evidence>
<organism evidence="17 18">
    <name type="scientific">Chionoecetes opilio</name>
    <name type="common">Atlantic snow crab</name>
    <name type="synonym">Cancer opilio</name>
    <dbReference type="NCBI Taxonomy" id="41210"/>
    <lineage>
        <taxon>Eukaryota</taxon>
        <taxon>Metazoa</taxon>
        <taxon>Ecdysozoa</taxon>
        <taxon>Arthropoda</taxon>
        <taxon>Crustacea</taxon>
        <taxon>Multicrustacea</taxon>
        <taxon>Malacostraca</taxon>
        <taxon>Eumalacostraca</taxon>
        <taxon>Eucarida</taxon>
        <taxon>Decapoda</taxon>
        <taxon>Pleocyemata</taxon>
        <taxon>Brachyura</taxon>
        <taxon>Eubrachyura</taxon>
        <taxon>Majoidea</taxon>
        <taxon>Majidae</taxon>
        <taxon>Chionoecetes</taxon>
    </lineage>
</organism>
<comment type="catalytic activity">
    <reaction evidence="11">
        <text>a sphingomyelin + H2O = phosphocholine + an N-acylsphing-4-enine + H(+)</text>
        <dbReference type="Rhea" id="RHEA:19253"/>
        <dbReference type="ChEBI" id="CHEBI:15377"/>
        <dbReference type="ChEBI" id="CHEBI:15378"/>
        <dbReference type="ChEBI" id="CHEBI:17636"/>
        <dbReference type="ChEBI" id="CHEBI:52639"/>
        <dbReference type="ChEBI" id="CHEBI:295975"/>
        <dbReference type="EC" id="3.1.4.12"/>
    </reaction>
    <physiologicalReaction direction="left-to-right" evidence="11">
        <dbReference type="Rhea" id="RHEA:19254"/>
    </physiologicalReaction>
</comment>
<accession>A0A8J5CTW9</accession>
<dbReference type="GO" id="GO:0016020">
    <property type="term" value="C:membrane"/>
    <property type="evidence" value="ECO:0007669"/>
    <property type="project" value="GOC"/>
</dbReference>
<dbReference type="GO" id="GO:0061750">
    <property type="term" value="F:acid sphingomyelin phosphodiesterase activity"/>
    <property type="evidence" value="ECO:0007669"/>
    <property type="project" value="TreeGrafter"/>
</dbReference>
<feature type="binding site" evidence="13">
    <location>
        <position position="192"/>
    </location>
    <ligand>
        <name>Zn(2+)</name>
        <dbReference type="ChEBI" id="CHEBI:29105"/>
        <label>1</label>
    </ligand>
</feature>
<feature type="binding site" evidence="13">
    <location>
        <position position="457"/>
    </location>
    <ligand>
        <name>Zn(2+)</name>
        <dbReference type="ChEBI" id="CHEBI:29105"/>
        <label>1</label>
    </ligand>
</feature>
<feature type="region of interest" description="Disordered" evidence="15">
    <location>
        <begin position="162"/>
        <end position="182"/>
    </location>
</feature>
<keyword evidence="3" id="KW-0964">Secreted</keyword>
<dbReference type="InterPro" id="IPR045473">
    <property type="entry name" value="ASM_C"/>
</dbReference>
<feature type="disulfide bond" evidence="14">
    <location>
        <begin position="381"/>
        <end position="429"/>
    </location>
</feature>
<dbReference type="PROSITE" id="PS50015">
    <property type="entry name" value="SAP_B"/>
    <property type="match status" value="1"/>
</dbReference>
<evidence type="ECO:0000256" key="6">
    <source>
        <dbReference type="ARBA" id="ARBA00022801"/>
    </source>
</evidence>
<evidence type="ECO:0000256" key="2">
    <source>
        <dbReference type="ARBA" id="ARBA00008234"/>
    </source>
</evidence>
<dbReference type="AlphaFoldDB" id="A0A8J5CTW9"/>
<dbReference type="GO" id="GO:0005615">
    <property type="term" value="C:extracellular space"/>
    <property type="evidence" value="ECO:0007669"/>
    <property type="project" value="TreeGrafter"/>
</dbReference>
<feature type="binding site" evidence="13">
    <location>
        <position position="455"/>
    </location>
    <ligand>
        <name>Zn(2+)</name>
        <dbReference type="ChEBI" id="CHEBI:29105"/>
        <label>2</label>
    </ligand>
</feature>
<reference evidence="17" key="1">
    <citation type="submission" date="2020-07" db="EMBL/GenBank/DDBJ databases">
        <title>The High-quality genome of the commercially important snow crab, Chionoecetes opilio.</title>
        <authorList>
            <person name="Jeong J.-H."/>
            <person name="Ryu S."/>
        </authorList>
    </citation>
    <scope>NUCLEOTIDE SEQUENCE</scope>
    <source>
        <strain evidence="17">MADBK_172401_WGS</strain>
        <tissue evidence="17">Digestive gland</tissue>
    </source>
</reference>
<dbReference type="GO" id="GO:0046513">
    <property type="term" value="P:ceramide biosynthetic process"/>
    <property type="evidence" value="ECO:0007669"/>
    <property type="project" value="TreeGrafter"/>
</dbReference>
<feature type="disulfide bond" evidence="14">
    <location>
        <begin position="80"/>
        <end position="145"/>
    </location>
</feature>
<dbReference type="GO" id="GO:0016798">
    <property type="term" value="F:hydrolase activity, acting on glycosyl bonds"/>
    <property type="evidence" value="ECO:0007669"/>
    <property type="project" value="UniProtKB-KW"/>
</dbReference>
<dbReference type="InterPro" id="IPR011001">
    <property type="entry name" value="Saposin-like"/>
</dbReference>
<dbReference type="CDD" id="cd00842">
    <property type="entry name" value="MPP_ASMase"/>
    <property type="match status" value="1"/>
</dbReference>
<keyword evidence="4 13" id="KW-0479">Metal-binding</keyword>
<feature type="domain" description="Saposin B-type" evidence="16">
    <location>
        <begin position="73"/>
        <end position="157"/>
    </location>
</feature>
<evidence type="ECO:0000256" key="15">
    <source>
        <dbReference type="SAM" id="MobiDB-lite"/>
    </source>
</evidence>
<evidence type="ECO:0000256" key="12">
    <source>
        <dbReference type="PIRNR" id="PIRNR000948"/>
    </source>
</evidence>
<dbReference type="EMBL" id="JACEEZ010013077">
    <property type="protein sequence ID" value="KAG0720315.1"/>
    <property type="molecule type" value="Genomic_DNA"/>
</dbReference>
<comment type="function">
    <text evidence="12">Converts sphingomyelin to ceramide.</text>
</comment>
<feature type="binding site" evidence="13">
    <location>
        <position position="304"/>
    </location>
    <ligand>
        <name>Zn(2+)</name>
        <dbReference type="ChEBI" id="CHEBI:29105"/>
        <label>2</label>
    </ligand>
</feature>
<evidence type="ECO:0000259" key="16">
    <source>
        <dbReference type="PROSITE" id="PS50015"/>
    </source>
</evidence>
<comment type="cofactor">
    <cofactor evidence="13">
        <name>Zn(2+)</name>
        <dbReference type="ChEBI" id="CHEBI:29105"/>
    </cofactor>
    <text evidence="13">Binds 2 Zn(2+) ions per subunit.</text>
</comment>
<dbReference type="PANTHER" id="PTHR10340:SF34">
    <property type="entry name" value="SPHINGOMYELIN PHOSPHODIESTERASE"/>
    <property type="match status" value="1"/>
</dbReference>
<feature type="disulfide bond" evidence="14">
    <location>
        <begin position="207"/>
        <end position="212"/>
    </location>
</feature>
<dbReference type="Gene3D" id="3.60.21.10">
    <property type="match status" value="1"/>
</dbReference>
<evidence type="ECO:0000256" key="10">
    <source>
        <dbReference type="ARBA" id="ARBA00023295"/>
    </source>
</evidence>
<keyword evidence="5" id="KW-0732">Signal</keyword>
<evidence type="ECO:0000256" key="1">
    <source>
        <dbReference type="ARBA" id="ARBA00004613"/>
    </source>
</evidence>
<protein>
    <recommendedName>
        <fullName evidence="12">Sphingomyelin phosphodiesterase</fullName>
        <ecNumber evidence="12">3.1.4.12</ecNumber>
    </recommendedName>
</protein>
<comment type="caution">
    <text evidence="17">The sequence shown here is derived from an EMBL/GenBank/DDBJ whole genome shotgun (WGS) entry which is preliminary data.</text>
</comment>
<evidence type="ECO:0000256" key="3">
    <source>
        <dbReference type="ARBA" id="ARBA00022525"/>
    </source>
</evidence>
<evidence type="ECO:0000256" key="14">
    <source>
        <dbReference type="PIRSR" id="PIRSR000948-2"/>
    </source>
</evidence>
<keyword evidence="6 12" id="KW-0378">Hydrolase</keyword>
<dbReference type="GO" id="GO:0046872">
    <property type="term" value="F:metal ion binding"/>
    <property type="evidence" value="ECO:0007669"/>
    <property type="project" value="UniProtKB-KW"/>
</dbReference>
<proteinExistence type="inferred from homology"/>
<dbReference type="Pfam" id="PF19272">
    <property type="entry name" value="ASMase_C"/>
    <property type="match status" value="1"/>
</dbReference>
<evidence type="ECO:0000313" key="17">
    <source>
        <dbReference type="EMBL" id="KAG0720315.1"/>
    </source>
</evidence>
<dbReference type="SUPFAM" id="SSF47862">
    <property type="entry name" value="Saposin"/>
    <property type="match status" value="1"/>
</dbReference>
<comment type="subcellular location">
    <subcellularLocation>
        <location evidence="1">Secreted</location>
    </subcellularLocation>
</comment>
<dbReference type="Pfam" id="PF00149">
    <property type="entry name" value="Metallophos"/>
    <property type="match status" value="1"/>
</dbReference>
<dbReference type="InterPro" id="IPR011160">
    <property type="entry name" value="Sphingomy_PDE"/>
</dbReference>
<dbReference type="Proteomes" id="UP000770661">
    <property type="component" value="Unassembled WGS sequence"/>
</dbReference>
<evidence type="ECO:0000256" key="11">
    <source>
        <dbReference type="ARBA" id="ARBA00047268"/>
    </source>
</evidence>
<dbReference type="PANTHER" id="PTHR10340">
    <property type="entry name" value="SPHINGOMYELIN PHOSPHODIESTERASE"/>
    <property type="match status" value="1"/>
</dbReference>